<proteinExistence type="predicted"/>
<dbReference type="AlphaFoldDB" id="A0A146FJR1"/>
<gene>
    <name evidence="2" type="ORF">RIB2604_02002760</name>
</gene>
<accession>A0A146FJR1</accession>
<feature type="region of interest" description="Disordered" evidence="1">
    <location>
        <begin position="60"/>
        <end position="112"/>
    </location>
</feature>
<evidence type="ECO:0000256" key="1">
    <source>
        <dbReference type="SAM" id="MobiDB-lite"/>
    </source>
</evidence>
<organism evidence="2 3">
    <name type="scientific">Aspergillus kawachii</name>
    <name type="common">White koji mold</name>
    <name type="synonym">Aspergillus awamori var. kawachi</name>
    <dbReference type="NCBI Taxonomy" id="1069201"/>
    <lineage>
        <taxon>Eukaryota</taxon>
        <taxon>Fungi</taxon>
        <taxon>Dikarya</taxon>
        <taxon>Ascomycota</taxon>
        <taxon>Pezizomycotina</taxon>
        <taxon>Eurotiomycetes</taxon>
        <taxon>Eurotiomycetidae</taxon>
        <taxon>Eurotiales</taxon>
        <taxon>Aspergillaceae</taxon>
        <taxon>Aspergillus</taxon>
        <taxon>Aspergillus subgen. Circumdati</taxon>
    </lineage>
</organism>
<feature type="compositionally biased region" description="Basic and acidic residues" evidence="1">
    <location>
        <begin position="1"/>
        <end position="18"/>
    </location>
</feature>
<name>A0A146FJR1_ASPKA</name>
<sequence length="152" mass="17151">MEGELDELRVMMKEPLTEEDRESAEMLRQNTAEINAKFAAAERTQQDLKVTMEQMHCITTSKSSTSSVAPVKSQVLSPRSEEPGARDPKLGAAQAHVQEMENAHDQGSLDMRGPRYTSVLEQLEPHRRELLIEQSNIRSMGQDHGRRYGCDL</sequence>
<dbReference type="Proteomes" id="UP000075230">
    <property type="component" value="Unassembled WGS sequence"/>
</dbReference>
<protein>
    <submittedName>
        <fullName evidence="2">Uncharacterized protein</fullName>
    </submittedName>
</protein>
<dbReference type="EMBL" id="BCWF01000020">
    <property type="protein sequence ID" value="GAT25699.1"/>
    <property type="molecule type" value="Genomic_DNA"/>
</dbReference>
<evidence type="ECO:0000313" key="3">
    <source>
        <dbReference type="Proteomes" id="UP000075230"/>
    </source>
</evidence>
<feature type="compositionally biased region" description="Basic and acidic residues" evidence="1">
    <location>
        <begin position="79"/>
        <end position="89"/>
    </location>
</feature>
<feature type="region of interest" description="Disordered" evidence="1">
    <location>
        <begin position="1"/>
        <end position="23"/>
    </location>
</feature>
<reference evidence="3" key="2">
    <citation type="submission" date="2016-02" db="EMBL/GenBank/DDBJ databases">
        <title>Genome sequencing of Aspergillus luchuensis NBRC 4314.</title>
        <authorList>
            <person name="Yamada O."/>
        </authorList>
    </citation>
    <scope>NUCLEOTIDE SEQUENCE [LARGE SCALE GENOMIC DNA]</scope>
    <source>
        <strain evidence="3">RIB 2604</strain>
    </source>
</reference>
<evidence type="ECO:0000313" key="2">
    <source>
        <dbReference type="EMBL" id="GAT25699.1"/>
    </source>
</evidence>
<comment type="caution">
    <text evidence="2">The sequence shown here is derived from an EMBL/GenBank/DDBJ whole genome shotgun (WGS) entry which is preliminary data.</text>
</comment>
<reference evidence="2 3" key="1">
    <citation type="journal article" date="2016" name="DNA Res.">
        <title>Genome sequence of Aspergillus luchuensis NBRC 4314.</title>
        <authorList>
            <person name="Yamada O."/>
            <person name="Machida M."/>
            <person name="Hosoyama A."/>
            <person name="Goto M."/>
            <person name="Takahashi T."/>
            <person name="Futagami T."/>
            <person name="Yamagata Y."/>
            <person name="Takeuchi M."/>
            <person name="Kobayashi T."/>
            <person name="Koike H."/>
            <person name="Abe K."/>
            <person name="Asai K."/>
            <person name="Arita M."/>
            <person name="Fujita N."/>
            <person name="Fukuda K."/>
            <person name="Higa K."/>
            <person name="Horikawa H."/>
            <person name="Ishikawa T."/>
            <person name="Jinno K."/>
            <person name="Kato Y."/>
            <person name="Kirimura K."/>
            <person name="Mizutani O."/>
            <person name="Nakasone K."/>
            <person name="Sano M."/>
            <person name="Shiraishi Y."/>
            <person name="Tsukahara M."/>
            <person name="Gomi K."/>
        </authorList>
    </citation>
    <scope>NUCLEOTIDE SEQUENCE [LARGE SCALE GENOMIC DNA]</scope>
    <source>
        <strain evidence="2 3">RIB 2604</strain>
    </source>
</reference>